<evidence type="ECO:0000256" key="1">
    <source>
        <dbReference type="ARBA" id="ARBA00004141"/>
    </source>
</evidence>
<gene>
    <name evidence="7" type="ORF">EIP75_05170</name>
</gene>
<feature type="transmembrane region" description="Helical" evidence="6">
    <location>
        <begin position="323"/>
        <end position="354"/>
    </location>
</feature>
<feature type="transmembrane region" description="Helical" evidence="6">
    <location>
        <begin position="222"/>
        <end position="241"/>
    </location>
</feature>
<feature type="transmembrane region" description="Helical" evidence="6">
    <location>
        <begin position="162"/>
        <end position="182"/>
    </location>
</feature>
<dbReference type="RefSeq" id="WP_125242158.1">
    <property type="nucleotide sequence ID" value="NZ_RSED01000003.1"/>
</dbReference>
<accession>A0A3R8S450</accession>
<proteinExistence type="inferred from homology"/>
<evidence type="ECO:0000256" key="5">
    <source>
        <dbReference type="ARBA" id="ARBA00023136"/>
    </source>
</evidence>
<feature type="transmembrane region" description="Helical" evidence="6">
    <location>
        <begin position="20"/>
        <end position="53"/>
    </location>
</feature>
<organism evidence="7 8">
    <name type="scientific">Aquabacterium soli</name>
    <dbReference type="NCBI Taxonomy" id="2493092"/>
    <lineage>
        <taxon>Bacteria</taxon>
        <taxon>Pseudomonadati</taxon>
        <taxon>Pseudomonadota</taxon>
        <taxon>Betaproteobacteria</taxon>
        <taxon>Burkholderiales</taxon>
        <taxon>Aquabacterium</taxon>
    </lineage>
</organism>
<dbReference type="PANTHER" id="PTHR21716">
    <property type="entry name" value="TRANSMEMBRANE PROTEIN"/>
    <property type="match status" value="1"/>
</dbReference>
<evidence type="ECO:0000256" key="3">
    <source>
        <dbReference type="ARBA" id="ARBA00022692"/>
    </source>
</evidence>
<evidence type="ECO:0000313" key="8">
    <source>
        <dbReference type="Proteomes" id="UP000269265"/>
    </source>
</evidence>
<keyword evidence="8" id="KW-1185">Reference proteome</keyword>
<dbReference type="PANTHER" id="PTHR21716:SF64">
    <property type="entry name" value="AI-2 TRANSPORT PROTEIN TQSA"/>
    <property type="match status" value="1"/>
</dbReference>
<comment type="similarity">
    <text evidence="2">Belongs to the autoinducer-2 exporter (AI-2E) (TC 2.A.86) family.</text>
</comment>
<dbReference type="GO" id="GO:0055085">
    <property type="term" value="P:transmembrane transport"/>
    <property type="evidence" value="ECO:0007669"/>
    <property type="project" value="TreeGrafter"/>
</dbReference>
<feature type="transmembrane region" description="Helical" evidence="6">
    <location>
        <begin position="286"/>
        <end position="303"/>
    </location>
</feature>
<comment type="caution">
    <text evidence="7">The sequence shown here is derived from an EMBL/GenBank/DDBJ whole genome shotgun (WGS) entry which is preliminary data.</text>
</comment>
<keyword evidence="5 6" id="KW-0472">Membrane</keyword>
<name>A0A3R8S450_9BURK</name>
<dbReference type="GO" id="GO:0016020">
    <property type="term" value="C:membrane"/>
    <property type="evidence" value="ECO:0007669"/>
    <property type="project" value="UniProtKB-SubCell"/>
</dbReference>
<comment type="subcellular location">
    <subcellularLocation>
        <location evidence="1">Membrane</location>
        <topology evidence="1">Multi-pass membrane protein</topology>
    </subcellularLocation>
</comment>
<evidence type="ECO:0000256" key="2">
    <source>
        <dbReference type="ARBA" id="ARBA00009773"/>
    </source>
</evidence>
<dbReference type="OrthoDB" id="5792512at2"/>
<feature type="transmembrane region" description="Helical" evidence="6">
    <location>
        <begin position="247"/>
        <end position="274"/>
    </location>
</feature>
<keyword evidence="4 6" id="KW-1133">Transmembrane helix</keyword>
<dbReference type="InterPro" id="IPR002549">
    <property type="entry name" value="AI-2E-like"/>
</dbReference>
<sequence>MPLSPQAQTSPSPSPWPRWLGLSALALAAGLLLWWHALVLAPFVLSLALAYVLEPGVSALARRGVPRAAGTALCLLAAILLGMLLLLLLVPIVVDLAPMLREQLPEIAGRLWHGLVPWLEQMGVRVPQELSDLRPWVVKQFNTNGERWAGTLLSSLRMGGGVLLTMSGLAVLVPVLAFYWLADWPNLMGRARSLVPPLWRQPIDGFIAEADEVLGGYLRGQIMVMLILAVYYSVGLMLFGFNLALPIGVFTGLAVFIPYLGFGLGLILALFSGLLQFAADPGSASLWWPLVAVGVVYGLGQFIESFFLTPRLVGERIGLHPAGVIFVLMLFGQWLGFVGILMALPVSALLMVVLRRLMVLYRHSRLFRSEPSRDATEVLLEADPAKPGEQPLGERP</sequence>
<dbReference type="AlphaFoldDB" id="A0A3R8S450"/>
<dbReference type="EMBL" id="RSED01000003">
    <property type="protein sequence ID" value="RRS05591.1"/>
    <property type="molecule type" value="Genomic_DNA"/>
</dbReference>
<evidence type="ECO:0000256" key="4">
    <source>
        <dbReference type="ARBA" id="ARBA00022989"/>
    </source>
</evidence>
<protein>
    <submittedName>
        <fullName evidence="7">AI-2E family transporter</fullName>
    </submittedName>
</protein>
<evidence type="ECO:0000313" key="7">
    <source>
        <dbReference type="EMBL" id="RRS05591.1"/>
    </source>
</evidence>
<reference evidence="7 8" key="1">
    <citation type="submission" date="2018-12" db="EMBL/GenBank/DDBJ databases">
        <title>The whole draft genome of Aquabacterium sp. SJQ9.</title>
        <authorList>
            <person name="Sun L."/>
            <person name="Gao X."/>
            <person name="Chen W."/>
            <person name="Huang K."/>
        </authorList>
    </citation>
    <scope>NUCLEOTIDE SEQUENCE [LARGE SCALE GENOMIC DNA]</scope>
    <source>
        <strain evidence="7 8">SJQ9</strain>
    </source>
</reference>
<evidence type="ECO:0000256" key="6">
    <source>
        <dbReference type="SAM" id="Phobius"/>
    </source>
</evidence>
<keyword evidence="3 6" id="KW-0812">Transmembrane</keyword>
<dbReference type="Proteomes" id="UP000269265">
    <property type="component" value="Unassembled WGS sequence"/>
</dbReference>
<feature type="transmembrane region" description="Helical" evidence="6">
    <location>
        <begin position="73"/>
        <end position="94"/>
    </location>
</feature>
<dbReference type="Pfam" id="PF01594">
    <property type="entry name" value="AI-2E_transport"/>
    <property type="match status" value="1"/>
</dbReference>